<evidence type="ECO:0000256" key="1">
    <source>
        <dbReference type="ARBA" id="ARBA00004889"/>
    </source>
</evidence>
<evidence type="ECO:0000259" key="8">
    <source>
        <dbReference type="Pfam" id="PF00156"/>
    </source>
</evidence>
<dbReference type="PANTHER" id="PTHR19278:SF9">
    <property type="entry name" value="URIDINE 5'-MONOPHOSPHATE SYNTHASE"/>
    <property type="match status" value="1"/>
</dbReference>
<dbReference type="NCBIfam" id="TIGR01367">
    <property type="entry name" value="pyrE_Therm"/>
    <property type="match status" value="1"/>
</dbReference>
<evidence type="ECO:0000313" key="10">
    <source>
        <dbReference type="Proteomes" id="UP001519289"/>
    </source>
</evidence>
<dbReference type="Gene3D" id="3.40.50.2020">
    <property type="match status" value="1"/>
</dbReference>
<comment type="subunit">
    <text evidence="7">Homodimer.</text>
</comment>
<feature type="binding site" evidence="7">
    <location>
        <begin position="36"/>
        <end position="37"/>
    </location>
    <ligand>
        <name>orotate</name>
        <dbReference type="ChEBI" id="CHEBI:30839"/>
    </ligand>
</feature>
<dbReference type="Proteomes" id="UP001519289">
    <property type="component" value="Unassembled WGS sequence"/>
</dbReference>
<protein>
    <recommendedName>
        <fullName evidence="2 7">Orotate phosphoribosyltransferase</fullName>
        <shortName evidence="7">OPRT</shortName>
        <shortName evidence="7">OPRTase</shortName>
        <ecNumber evidence="2 7">2.4.2.10</ecNumber>
    </recommendedName>
</protein>
<dbReference type="HAMAP" id="MF_01208">
    <property type="entry name" value="PyrE"/>
    <property type="match status" value="1"/>
</dbReference>
<keyword evidence="10" id="KW-1185">Reference proteome</keyword>
<keyword evidence="5 7" id="KW-0460">Magnesium</keyword>
<evidence type="ECO:0000256" key="5">
    <source>
        <dbReference type="ARBA" id="ARBA00022842"/>
    </source>
</evidence>
<evidence type="ECO:0000256" key="6">
    <source>
        <dbReference type="ARBA" id="ARBA00022975"/>
    </source>
</evidence>
<dbReference type="InterPro" id="IPR000836">
    <property type="entry name" value="PRTase_dom"/>
</dbReference>
<dbReference type="CDD" id="cd06223">
    <property type="entry name" value="PRTases_typeI"/>
    <property type="match status" value="1"/>
</dbReference>
<keyword evidence="3 7" id="KW-0328">Glycosyltransferase</keyword>
<dbReference type="InterPro" id="IPR006273">
    <property type="entry name" value="Orotate_PRibTrfase_bac"/>
</dbReference>
<dbReference type="InterPro" id="IPR029057">
    <property type="entry name" value="PRTase-like"/>
</dbReference>
<feature type="binding site" description="in other chain" evidence="7">
    <location>
        <begin position="125"/>
        <end position="133"/>
    </location>
    <ligand>
        <name>5-phospho-alpha-D-ribose 1-diphosphate</name>
        <dbReference type="ChEBI" id="CHEBI:58017"/>
        <note>ligand shared between dimeric partners</note>
    </ligand>
</feature>
<dbReference type="Pfam" id="PF00156">
    <property type="entry name" value="Pribosyltran"/>
    <property type="match status" value="1"/>
</dbReference>
<dbReference type="SUPFAM" id="SSF53271">
    <property type="entry name" value="PRTase-like"/>
    <property type="match status" value="1"/>
</dbReference>
<comment type="function">
    <text evidence="7">Catalyzes the transfer of a ribosyl phosphate group from 5-phosphoribose 1-diphosphate to orotate, leading to the formation of orotidine monophosphate (OMP).</text>
</comment>
<comment type="catalytic activity">
    <reaction evidence="7">
        <text>orotidine 5'-phosphate + diphosphate = orotate + 5-phospho-alpha-D-ribose 1-diphosphate</text>
        <dbReference type="Rhea" id="RHEA:10380"/>
        <dbReference type="ChEBI" id="CHEBI:30839"/>
        <dbReference type="ChEBI" id="CHEBI:33019"/>
        <dbReference type="ChEBI" id="CHEBI:57538"/>
        <dbReference type="ChEBI" id="CHEBI:58017"/>
        <dbReference type="EC" id="2.4.2.10"/>
    </reaction>
</comment>
<evidence type="ECO:0000256" key="4">
    <source>
        <dbReference type="ARBA" id="ARBA00022679"/>
    </source>
</evidence>
<evidence type="ECO:0000256" key="7">
    <source>
        <dbReference type="HAMAP-Rule" id="MF_01208"/>
    </source>
</evidence>
<name>A0ABS4JNJ2_9FIRM</name>
<comment type="pathway">
    <text evidence="1 7">Pyrimidine metabolism; UMP biosynthesis via de novo pathway; UMP from orotate: step 1/2.</text>
</comment>
<comment type="caution">
    <text evidence="9">The sequence shown here is derived from an EMBL/GenBank/DDBJ whole genome shotgun (WGS) entry which is preliminary data.</text>
</comment>
<dbReference type="RefSeq" id="WP_245301973.1">
    <property type="nucleotide sequence ID" value="NZ_JAGGLG010000003.1"/>
</dbReference>
<keyword evidence="6 7" id="KW-0665">Pyrimidine biosynthesis</keyword>
<comment type="caution">
    <text evidence="7">Lacks conserved residue(s) required for the propagation of feature annotation.</text>
</comment>
<feature type="binding site" description="in other chain" evidence="7">
    <location>
        <position position="101"/>
    </location>
    <ligand>
        <name>5-phospho-alpha-D-ribose 1-diphosphate</name>
        <dbReference type="ChEBI" id="CHEBI:58017"/>
        <note>ligand shared between dimeric partners</note>
    </ligand>
</feature>
<gene>
    <name evidence="7" type="primary">pyrE</name>
    <name evidence="9" type="ORF">J2Z79_000488</name>
</gene>
<sequence length="204" mass="21930">MSRNLDADAVLDLLRQTGTLQEGHFRLTSGRHSDRFFLMPHTFQYPEATERLCAGLAALFAADEVETVAGPATGGIILAYEVARQLGRLTGGHVRAVFTEKTEDGGMALKRQWSLRPGERVLMVEDAVTTGGSVSKAIAALRPYGPTLVGVGCIVDRSGGQVDFGVPLRSLVRVDVASWAPEECPLCREGIPLVKPKDQVSTRG</sequence>
<dbReference type="EMBL" id="JAGGLG010000003">
    <property type="protein sequence ID" value="MBP2017114.1"/>
    <property type="molecule type" value="Genomic_DNA"/>
</dbReference>
<dbReference type="PANTHER" id="PTHR19278">
    <property type="entry name" value="OROTATE PHOSPHORIBOSYLTRANSFERASE"/>
    <property type="match status" value="1"/>
</dbReference>
<evidence type="ECO:0000313" key="9">
    <source>
        <dbReference type="EMBL" id="MBP2017114.1"/>
    </source>
</evidence>
<evidence type="ECO:0000256" key="2">
    <source>
        <dbReference type="ARBA" id="ARBA00011971"/>
    </source>
</evidence>
<organism evidence="9 10">
    <name type="scientific">Symbiobacterium terraclitae</name>
    <dbReference type="NCBI Taxonomy" id="557451"/>
    <lineage>
        <taxon>Bacteria</taxon>
        <taxon>Bacillati</taxon>
        <taxon>Bacillota</taxon>
        <taxon>Clostridia</taxon>
        <taxon>Eubacteriales</taxon>
        <taxon>Symbiobacteriaceae</taxon>
        <taxon>Symbiobacterium</taxon>
    </lineage>
</organism>
<feature type="binding site" evidence="7">
    <location>
        <position position="129"/>
    </location>
    <ligand>
        <name>orotate</name>
        <dbReference type="ChEBI" id="CHEBI:30839"/>
    </ligand>
</feature>
<evidence type="ECO:0000256" key="3">
    <source>
        <dbReference type="ARBA" id="ARBA00022676"/>
    </source>
</evidence>
<accession>A0ABS4JNJ2</accession>
<keyword evidence="4 7" id="KW-0808">Transferase</keyword>
<reference evidence="9 10" key="1">
    <citation type="submission" date="2021-03" db="EMBL/GenBank/DDBJ databases">
        <title>Genomic Encyclopedia of Type Strains, Phase IV (KMG-IV): sequencing the most valuable type-strain genomes for metagenomic binning, comparative biology and taxonomic classification.</title>
        <authorList>
            <person name="Goeker M."/>
        </authorList>
    </citation>
    <scope>NUCLEOTIDE SEQUENCE [LARGE SCALE GENOMIC DNA]</scope>
    <source>
        <strain evidence="9 10">DSM 27138</strain>
    </source>
</reference>
<comment type="cofactor">
    <cofactor evidence="7">
        <name>Mg(2+)</name>
        <dbReference type="ChEBI" id="CHEBI:18420"/>
    </cofactor>
</comment>
<feature type="binding site" evidence="7">
    <location>
        <position position="157"/>
    </location>
    <ligand>
        <name>orotate</name>
        <dbReference type="ChEBI" id="CHEBI:30839"/>
    </ligand>
</feature>
<comment type="similarity">
    <text evidence="7">Belongs to the purine/pyrimidine phosphoribosyltransferase family. PyrE subfamily.</text>
</comment>
<dbReference type="GO" id="GO:0004588">
    <property type="term" value="F:orotate phosphoribosyltransferase activity"/>
    <property type="evidence" value="ECO:0007669"/>
    <property type="project" value="UniProtKB-EC"/>
</dbReference>
<dbReference type="InterPro" id="IPR023031">
    <property type="entry name" value="OPRT"/>
</dbReference>
<feature type="domain" description="Phosphoribosyltransferase" evidence="8">
    <location>
        <begin position="63"/>
        <end position="161"/>
    </location>
</feature>
<proteinExistence type="inferred from homology"/>
<dbReference type="EC" id="2.4.2.10" evidence="2 7"/>